<keyword evidence="4" id="KW-0472">Membrane</keyword>
<feature type="transmembrane region" description="Helical" evidence="4">
    <location>
        <begin position="32"/>
        <end position="58"/>
    </location>
</feature>
<keyword evidence="7" id="KW-1185">Reference proteome</keyword>
<keyword evidence="4" id="KW-0812">Transmembrane</keyword>
<accession>A0ABS7E5I2</accession>
<comment type="caution">
    <text evidence="6">The sequence shown here is derived from an EMBL/GenBank/DDBJ whole genome shotgun (WGS) entry which is preliminary data.</text>
</comment>
<dbReference type="Proteomes" id="UP001195963">
    <property type="component" value="Unassembled WGS sequence"/>
</dbReference>
<evidence type="ECO:0000256" key="2">
    <source>
        <dbReference type="ARBA" id="ARBA00032707"/>
    </source>
</evidence>
<evidence type="ECO:0000256" key="3">
    <source>
        <dbReference type="ARBA" id="ARBA00047594"/>
    </source>
</evidence>
<comment type="catalytic activity">
    <reaction evidence="3">
        <text>di-trans,octa-cis-undecaprenyl diphosphate + H2O = di-trans,octa-cis-undecaprenyl phosphate + phosphate + H(+)</text>
        <dbReference type="Rhea" id="RHEA:28094"/>
        <dbReference type="ChEBI" id="CHEBI:15377"/>
        <dbReference type="ChEBI" id="CHEBI:15378"/>
        <dbReference type="ChEBI" id="CHEBI:43474"/>
        <dbReference type="ChEBI" id="CHEBI:58405"/>
        <dbReference type="ChEBI" id="CHEBI:60392"/>
        <dbReference type="EC" id="3.6.1.27"/>
    </reaction>
</comment>
<dbReference type="EC" id="3.6.1.27" evidence="1"/>
<dbReference type="InterPro" id="IPR036938">
    <property type="entry name" value="PAP2/HPO_sf"/>
</dbReference>
<evidence type="ECO:0000259" key="5">
    <source>
        <dbReference type="SMART" id="SM00014"/>
    </source>
</evidence>
<dbReference type="PANTHER" id="PTHR14969">
    <property type="entry name" value="SPHINGOSINE-1-PHOSPHATE PHOSPHOHYDROLASE"/>
    <property type="match status" value="1"/>
</dbReference>
<proteinExistence type="predicted"/>
<feature type="transmembrane region" description="Helical" evidence="4">
    <location>
        <begin position="215"/>
        <end position="240"/>
    </location>
</feature>
<feature type="transmembrane region" description="Helical" evidence="4">
    <location>
        <begin position="183"/>
        <end position="203"/>
    </location>
</feature>
<name>A0ABS7E5I2_9GAMM</name>
<protein>
    <recommendedName>
        <fullName evidence="1">undecaprenyl-diphosphate phosphatase</fullName>
        <ecNumber evidence="1">3.6.1.27</ecNumber>
    </recommendedName>
    <alternativeName>
        <fullName evidence="2">Undecaprenyl pyrophosphate phosphatase</fullName>
    </alternativeName>
</protein>
<dbReference type="Gene3D" id="1.20.144.10">
    <property type="entry name" value="Phosphatidic acid phosphatase type 2/haloperoxidase"/>
    <property type="match status" value="1"/>
</dbReference>
<feature type="transmembrane region" description="Helical" evidence="4">
    <location>
        <begin position="70"/>
        <end position="89"/>
    </location>
</feature>
<keyword evidence="4" id="KW-1133">Transmembrane helix</keyword>
<evidence type="ECO:0000256" key="4">
    <source>
        <dbReference type="SAM" id="Phobius"/>
    </source>
</evidence>
<dbReference type="Pfam" id="PF01569">
    <property type="entry name" value="PAP2"/>
    <property type="match status" value="1"/>
</dbReference>
<evidence type="ECO:0000256" key="1">
    <source>
        <dbReference type="ARBA" id="ARBA00012374"/>
    </source>
</evidence>
<dbReference type="SUPFAM" id="SSF48317">
    <property type="entry name" value="Acid phosphatase/Vanadium-dependent haloperoxidase"/>
    <property type="match status" value="1"/>
</dbReference>
<dbReference type="CDD" id="cd01610">
    <property type="entry name" value="PAP2_like"/>
    <property type="match status" value="1"/>
</dbReference>
<sequence>MIFGWAILAIIPAILLLLNTSLFPLIKLDSTFANLLFWLTSTGTAPYGVATVLLVLLLGYRRLSKPQFMSFFLTISLGMCTSLGLNSYLKPYFNESRPNAVWLESQYLLNTDNFYSLTKAERKSEMSSTLDRLDYANSELTLSPLIKQHWKHEVGFAFPSGHTLFALTLTMIASYYLLLAGNLVLPGLLFVWSIGMGFSRMLLGMHWSQDVLASTILGGIIGLLSILVIHKTFPYLSLIYSNLMEKRKKLTDTQYNE</sequence>
<dbReference type="SMART" id="SM00014">
    <property type="entry name" value="acidPPc"/>
    <property type="match status" value="1"/>
</dbReference>
<reference evidence="6 7" key="1">
    <citation type="submission" date="2021-07" db="EMBL/GenBank/DDBJ databases">
        <title>Shewanella sp. nov, isolated from SCS.</title>
        <authorList>
            <person name="Cao W.R."/>
        </authorList>
    </citation>
    <scope>NUCLEOTIDE SEQUENCE [LARGE SCALE GENOMIC DNA]</scope>
    <source>
        <strain evidence="6 7">NR704-98</strain>
    </source>
</reference>
<organism evidence="6 7">
    <name type="scientific">Shewanella nanhaiensis</name>
    <dbReference type="NCBI Taxonomy" id="2864872"/>
    <lineage>
        <taxon>Bacteria</taxon>
        <taxon>Pseudomonadati</taxon>
        <taxon>Pseudomonadota</taxon>
        <taxon>Gammaproteobacteria</taxon>
        <taxon>Alteromonadales</taxon>
        <taxon>Shewanellaceae</taxon>
        <taxon>Shewanella</taxon>
    </lineage>
</organism>
<dbReference type="EMBL" id="JAHZST010000008">
    <property type="protein sequence ID" value="MBW8184603.1"/>
    <property type="molecule type" value="Genomic_DNA"/>
</dbReference>
<evidence type="ECO:0000313" key="7">
    <source>
        <dbReference type="Proteomes" id="UP001195963"/>
    </source>
</evidence>
<feature type="transmembrane region" description="Helical" evidence="4">
    <location>
        <begin position="7"/>
        <end position="26"/>
    </location>
</feature>
<dbReference type="PANTHER" id="PTHR14969:SF54">
    <property type="entry name" value="PHOSPHATIDYLGLYCEROPHOSPHATASE B"/>
    <property type="match status" value="1"/>
</dbReference>
<evidence type="ECO:0000313" key="6">
    <source>
        <dbReference type="EMBL" id="MBW8184603.1"/>
    </source>
</evidence>
<dbReference type="InterPro" id="IPR000326">
    <property type="entry name" value="PAP2/HPO"/>
</dbReference>
<feature type="domain" description="Phosphatidic acid phosphatase type 2/haloperoxidase" evidence="5">
    <location>
        <begin position="72"/>
        <end position="226"/>
    </location>
</feature>
<gene>
    <name evidence="6" type="ORF">K0625_13065</name>
</gene>